<dbReference type="EMBL" id="CP159218">
    <property type="protein sequence ID" value="XCG64852.1"/>
    <property type="molecule type" value="Genomic_DNA"/>
</dbReference>
<name>A0AAU8DS42_9ACTN</name>
<organism evidence="2">
    <name type="scientific">Nakamurella sp. A5-74</name>
    <dbReference type="NCBI Taxonomy" id="3158264"/>
    <lineage>
        <taxon>Bacteria</taxon>
        <taxon>Bacillati</taxon>
        <taxon>Actinomycetota</taxon>
        <taxon>Actinomycetes</taxon>
        <taxon>Nakamurellales</taxon>
        <taxon>Nakamurellaceae</taxon>
        <taxon>Nakamurella</taxon>
    </lineage>
</organism>
<feature type="transmembrane region" description="Helical" evidence="1">
    <location>
        <begin position="14"/>
        <end position="37"/>
    </location>
</feature>
<keyword evidence="1" id="KW-0812">Transmembrane</keyword>
<keyword evidence="1" id="KW-1133">Transmembrane helix</keyword>
<keyword evidence="1" id="KW-0472">Membrane</keyword>
<gene>
    <name evidence="2" type="ORF">ABLG96_05930</name>
</gene>
<dbReference type="RefSeq" id="WP_353650464.1">
    <property type="nucleotide sequence ID" value="NZ_CP159218.1"/>
</dbReference>
<feature type="transmembrane region" description="Helical" evidence="1">
    <location>
        <begin position="43"/>
        <end position="63"/>
    </location>
</feature>
<proteinExistence type="predicted"/>
<sequence length="69" mass="7729">MPETLVQRRRRRRFSVIITLACGVATAIGCITVNAVLGSPVQWFWLLAAPLYVTLLMSLFLWIRLAPSA</sequence>
<accession>A0AAU8DS42</accession>
<evidence type="ECO:0000313" key="2">
    <source>
        <dbReference type="EMBL" id="XCG64852.1"/>
    </source>
</evidence>
<protein>
    <submittedName>
        <fullName evidence="2">Uncharacterized protein</fullName>
    </submittedName>
</protein>
<evidence type="ECO:0000256" key="1">
    <source>
        <dbReference type="SAM" id="Phobius"/>
    </source>
</evidence>
<dbReference type="AlphaFoldDB" id="A0AAU8DS42"/>
<reference evidence="2" key="1">
    <citation type="submission" date="2024-05" db="EMBL/GenBank/DDBJ databases">
        <authorList>
            <person name="Cai S.Y."/>
            <person name="Jin L.M."/>
            <person name="Li H.R."/>
        </authorList>
    </citation>
    <scope>NUCLEOTIDE SEQUENCE</scope>
    <source>
        <strain evidence="2">A5-74</strain>
    </source>
</reference>